<evidence type="ECO:0000256" key="1">
    <source>
        <dbReference type="SAM" id="SignalP"/>
    </source>
</evidence>
<proteinExistence type="predicted"/>
<gene>
    <name evidence="2" type="ORF">D5H75_05470</name>
</gene>
<reference evidence="2 3" key="1">
    <citation type="submission" date="2018-09" db="EMBL/GenBank/DDBJ databases">
        <title>YIM 75507 draft genome.</title>
        <authorList>
            <person name="Tang S."/>
            <person name="Feng Y."/>
        </authorList>
    </citation>
    <scope>NUCLEOTIDE SEQUENCE [LARGE SCALE GENOMIC DNA]</scope>
    <source>
        <strain evidence="2 3">YIM 75507</strain>
    </source>
</reference>
<dbReference type="Pfam" id="PF03995">
    <property type="entry name" value="Inhibitor_I36"/>
    <property type="match status" value="1"/>
</dbReference>
<evidence type="ECO:0000313" key="3">
    <source>
        <dbReference type="Proteomes" id="UP000265768"/>
    </source>
</evidence>
<feature type="signal peptide" evidence="1">
    <location>
        <begin position="1"/>
        <end position="27"/>
    </location>
</feature>
<keyword evidence="3" id="KW-1185">Reference proteome</keyword>
<protein>
    <recommendedName>
        <fullName evidence="4">Peptidase inhibitor family I36</fullName>
    </recommendedName>
</protein>
<dbReference type="EMBL" id="QZEY01000002">
    <property type="protein sequence ID" value="RJL33977.1"/>
    <property type="molecule type" value="Genomic_DNA"/>
</dbReference>
<comment type="caution">
    <text evidence="2">The sequence shown here is derived from an EMBL/GenBank/DDBJ whole genome shotgun (WGS) entry which is preliminary data.</text>
</comment>
<evidence type="ECO:0008006" key="4">
    <source>
        <dbReference type="Google" id="ProtNLM"/>
    </source>
</evidence>
<name>A0A3A4B5Y9_9ACTN</name>
<keyword evidence="1" id="KW-0732">Signal</keyword>
<accession>A0A3A4B5Y9</accession>
<dbReference type="AlphaFoldDB" id="A0A3A4B5Y9"/>
<feature type="chain" id="PRO_5017311179" description="Peptidase inhibitor family I36" evidence="1">
    <location>
        <begin position="28"/>
        <end position="137"/>
    </location>
</feature>
<organism evidence="2 3">
    <name type="scientific">Bailinhaonella thermotolerans</name>
    <dbReference type="NCBI Taxonomy" id="1070861"/>
    <lineage>
        <taxon>Bacteria</taxon>
        <taxon>Bacillati</taxon>
        <taxon>Actinomycetota</taxon>
        <taxon>Actinomycetes</taxon>
        <taxon>Streptosporangiales</taxon>
        <taxon>Streptosporangiaceae</taxon>
        <taxon>Bailinhaonella</taxon>
    </lineage>
</organism>
<dbReference type="Proteomes" id="UP000265768">
    <property type="component" value="Unassembled WGS sequence"/>
</dbReference>
<dbReference type="OrthoDB" id="4247266at2"/>
<sequence length="137" mass="14183">MKIHRSAALIAAGVLSAGVLAAAPASAAPVPGSVPATTGSAAAAWACASGYSCFYDGRQGQNRFYVAPSCGLFELGRMTPARNDRLGSVRNRTKAPVYLFDYVGDAKYVQVGKVAANTRVTLPASVNNRVDAVFVVC</sequence>
<evidence type="ECO:0000313" key="2">
    <source>
        <dbReference type="EMBL" id="RJL33977.1"/>
    </source>
</evidence>
<dbReference type="RefSeq" id="WP_119925276.1">
    <property type="nucleotide sequence ID" value="NZ_QZEY01000002.1"/>
</dbReference>